<dbReference type="GO" id="GO:0046872">
    <property type="term" value="F:metal ion binding"/>
    <property type="evidence" value="ECO:0007669"/>
    <property type="project" value="UniProtKB-KW"/>
</dbReference>
<dbReference type="GO" id="GO:0009055">
    <property type="term" value="F:electron transfer activity"/>
    <property type="evidence" value="ECO:0007669"/>
    <property type="project" value="InterPro"/>
</dbReference>
<name>A0A4P8IHD4_9FIRM</name>
<evidence type="ECO:0000313" key="7">
    <source>
        <dbReference type="Proteomes" id="UP000298653"/>
    </source>
</evidence>
<evidence type="ECO:0000256" key="1">
    <source>
        <dbReference type="ARBA" id="ARBA00022485"/>
    </source>
</evidence>
<accession>A0A4P8IHD4</accession>
<protein>
    <submittedName>
        <fullName evidence="6">Electron transport complex protein RnfC</fullName>
    </submittedName>
</protein>
<keyword evidence="1" id="KW-0004">4Fe-4S</keyword>
<dbReference type="GO" id="GO:0016020">
    <property type="term" value="C:membrane"/>
    <property type="evidence" value="ECO:0007669"/>
    <property type="project" value="InterPro"/>
</dbReference>
<dbReference type="GO" id="GO:0051539">
    <property type="term" value="F:4 iron, 4 sulfur cluster binding"/>
    <property type="evidence" value="ECO:0007669"/>
    <property type="project" value="UniProtKB-KW"/>
</dbReference>
<dbReference type="PROSITE" id="PS00198">
    <property type="entry name" value="4FE4S_FER_1"/>
    <property type="match status" value="1"/>
</dbReference>
<keyword evidence="4" id="KW-0411">Iron-sulfur</keyword>
<keyword evidence="2" id="KW-0479">Metal-binding</keyword>
<dbReference type="OrthoDB" id="9767754at2"/>
<gene>
    <name evidence="6" type="ORF">AR1Y2_1949</name>
</gene>
<dbReference type="PANTHER" id="PTHR43034">
    <property type="entry name" value="ION-TRANSLOCATING OXIDOREDUCTASE COMPLEX SUBUNIT C"/>
    <property type="match status" value="1"/>
</dbReference>
<sequence>MKQYALINKNIVRHNSSLKLAYKNAKLEYGKGKRKPLKSYLGKAVQLSSEILIGSEKRRPDMTSSITSKELLLKLQESKVTGMSGNSYLLFDKIKRFLASDTKDRILIINAVECDPGLVHDEWLLKNRMKEIVYAIDCLKDTLSLNNIILAVKQKNVKPGYNYSVAEVPARYPMGEEHFLMKETLHIPLEKGQYPADFGILVLNLQSIYQISKIINNCYDGGRFITIADLSHAAAKVAYVYPSDNIISILEKQFAHSAGQTVYKGTGIFSCSVASQKEDFSYTGNFAAFSKLPEIHNANKCRNCHRCDRKCPAGIRVSKVVHVLDDNLSDSLLDKSALEKCIQCGICTYYCRASKNVSSYITTALDL</sequence>
<dbReference type="KEGG" id="arf:AR1Y2_1949"/>
<evidence type="ECO:0000256" key="2">
    <source>
        <dbReference type="ARBA" id="ARBA00022723"/>
    </source>
</evidence>
<dbReference type="Gene3D" id="3.40.50.11540">
    <property type="entry name" value="NADH-ubiquinone oxidoreductase 51kDa subunit"/>
    <property type="match status" value="1"/>
</dbReference>
<dbReference type="AlphaFoldDB" id="A0A4P8IHD4"/>
<dbReference type="SUPFAM" id="SSF54862">
    <property type="entry name" value="4Fe-4S ferredoxins"/>
    <property type="match status" value="1"/>
</dbReference>
<dbReference type="Pfam" id="PF13187">
    <property type="entry name" value="Fer4_9"/>
    <property type="match status" value="1"/>
</dbReference>
<dbReference type="RefSeq" id="WP_137328787.1">
    <property type="nucleotide sequence ID" value="NZ_CP040058.1"/>
</dbReference>
<evidence type="ECO:0000259" key="5">
    <source>
        <dbReference type="PROSITE" id="PS51379"/>
    </source>
</evidence>
<dbReference type="InterPro" id="IPR010208">
    <property type="entry name" value="Ion_transpt_RnfC/RsxC"/>
</dbReference>
<evidence type="ECO:0000256" key="4">
    <source>
        <dbReference type="ARBA" id="ARBA00023014"/>
    </source>
</evidence>
<dbReference type="InterPro" id="IPR011538">
    <property type="entry name" value="Nuo51_FMN-bd"/>
</dbReference>
<dbReference type="Gene3D" id="3.30.70.20">
    <property type="match status" value="1"/>
</dbReference>
<dbReference type="PANTHER" id="PTHR43034:SF2">
    <property type="entry name" value="ION-TRANSLOCATING OXIDOREDUCTASE COMPLEX SUBUNIT C"/>
    <property type="match status" value="1"/>
</dbReference>
<dbReference type="Pfam" id="PF01512">
    <property type="entry name" value="Complex1_51K"/>
    <property type="match status" value="1"/>
</dbReference>
<keyword evidence="7" id="KW-1185">Reference proteome</keyword>
<evidence type="ECO:0000313" key="6">
    <source>
        <dbReference type="EMBL" id="QCP35403.1"/>
    </source>
</evidence>
<organism evidence="6 7">
    <name type="scientific">Anaerostipes rhamnosivorans</name>
    <dbReference type="NCBI Taxonomy" id="1229621"/>
    <lineage>
        <taxon>Bacteria</taxon>
        <taxon>Bacillati</taxon>
        <taxon>Bacillota</taxon>
        <taxon>Clostridia</taxon>
        <taxon>Lachnospirales</taxon>
        <taxon>Lachnospiraceae</taxon>
        <taxon>Anaerostipes</taxon>
    </lineage>
</organism>
<reference evidence="6 7" key="1">
    <citation type="submission" date="2019-05" db="EMBL/GenBank/DDBJ databases">
        <title>Complete genome sequencing of Anaerostipes rhamnosivorans.</title>
        <authorList>
            <person name="Bui T.P.N."/>
            <person name="de Vos W.M."/>
        </authorList>
    </citation>
    <scope>NUCLEOTIDE SEQUENCE [LARGE SCALE GENOMIC DNA]</scope>
    <source>
        <strain evidence="6 7">1y2</strain>
    </source>
</reference>
<dbReference type="InterPro" id="IPR017900">
    <property type="entry name" value="4Fe4S_Fe_S_CS"/>
</dbReference>
<feature type="domain" description="4Fe-4S ferredoxin-type" evidence="5">
    <location>
        <begin position="291"/>
        <end position="320"/>
    </location>
</feature>
<keyword evidence="3" id="KW-0408">Iron</keyword>
<dbReference type="InterPro" id="IPR037225">
    <property type="entry name" value="Nuo51_FMN-bd_sf"/>
</dbReference>
<proteinExistence type="predicted"/>
<dbReference type="InterPro" id="IPR017896">
    <property type="entry name" value="4Fe4S_Fe-S-bd"/>
</dbReference>
<dbReference type="PROSITE" id="PS51379">
    <property type="entry name" value="4FE4S_FER_2"/>
    <property type="match status" value="1"/>
</dbReference>
<evidence type="ECO:0000256" key="3">
    <source>
        <dbReference type="ARBA" id="ARBA00023004"/>
    </source>
</evidence>
<dbReference type="SUPFAM" id="SSF142019">
    <property type="entry name" value="Nqo1 FMN-binding domain-like"/>
    <property type="match status" value="1"/>
</dbReference>
<dbReference type="Proteomes" id="UP000298653">
    <property type="component" value="Chromosome"/>
</dbReference>
<dbReference type="EMBL" id="CP040058">
    <property type="protein sequence ID" value="QCP35403.1"/>
    <property type="molecule type" value="Genomic_DNA"/>
</dbReference>